<evidence type="ECO:0000313" key="2">
    <source>
        <dbReference type="Proteomes" id="UP000011518"/>
    </source>
</evidence>
<evidence type="ECO:0000313" key="1">
    <source>
        <dbReference type="EMBL" id="ELW72459.1"/>
    </source>
</evidence>
<protein>
    <submittedName>
        <fullName evidence="1">Uncharacterized protein</fullName>
    </submittedName>
</protein>
<dbReference type="InParanoid" id="L9LCP2"/>
<dbReference type="Proteomes" id="UP000011518">
    <property type="component" value="Unassembled WGS sequence"/>
</dbReference>
<sequence length="111" mass="12265">MNTVCTTTAAHQDREYMGASGVSSRQSCLPGPWEWLHTAHPPGLHQPGLVLPVSEQLPVCSRTADNSTTDVQGMDSPYKRISPEQVRSNREYGIQKHQILLASVHLSLFKV</sequence>
<gene>
    <name evidence="1" type="ORF">TREES_T100014540</name>
</gene>
<accession>L9LCP2</accession>
<reference evidence="2" key="1">
    <citation type="submission" date="2012-07" db="EMBL/GenBank/DDBJ databases">
        <title>Genome of the Chinese tree shrew, a rising model animal genetically related to primates.</title>
        <authorList>
            <person name="Zhang G."/>
            <person name="Fan Y."/>
            <person name="Yao Y."/>
            <person name="Huang Z."/>
        </authorList>
    </citation>
    <scope>NUCLEOTIDE SEQUENCE [LARGE SCALE GENOMIC DNA]</scope>
</reference>
<organism evidence="1 2">
    <name type="scientific">Tupaia chinensis</name>
    <name type="common">Chinese tree shrew</name>
    <name type="synonym">Tupaia belangeri chinensis</name>
    <dbReference type="NCBI Taxonomy" id="246437"/>
    <lineage>
        <taxon>Eukaryota</taxon>
        <taxon>Metazoa</taxon>
        <taxon>Chordata</taxon>
        <taxon>Craniata</taxon>
        <taxon>Vertebrata</taxon>
        <taxon>Euteleostomi</taxon>
        <taxon>Mammalia</taxon>
        <taxon>Eutheria</taxon>
        <taxon>Euarchontoglires</taxon>
        <taxon>Scandentia</taxon>
        <taxon>Tupaiidae</taxon>
        <taxon>Tupaia</taxon>
    </lineage>
</organism>
<proteinExistence type="predicted"/>
<reference evidence="2" key="2">
    <citation type="journal article" date="2013" name="Nat. Commun.">
        <title>Genome of the Chinese tree shrew.</title>
        <authorList>
            <person name="Fan Y."/>
            <person name="Huang Z.Y."/>
            <person name="Cao C.C."/>
            <person name="Chen C.S."/>
            <person name="Chen Y.X."/>
            <person name="Fan D.D."/>
            <person name="He J."/>
            <person name="Hou H.L."/>
            <person name="Hu L."/>
            <person name="Hu X.T."/>
            <person name="Jiang X.T."/>
            <person name="Lai R."/>
            <person name="Lang Y.S."/>
            <person name="Liang B."/>
            <person name="Liao S.G."/>
            <person name="Mu D."/>
            <person name="Ma Y.Y."/>
            <person name="Niu Y.Y."/>
            <person name="Sun X.Q."/>
            <person name="Xia J.Q."/>
            <person name="Xiao J."/>
            <person name="Xiong Z.Q."/>
            <person name="Xu L."/>
            <person name="Yang L."/>
            <person name="Zhang Y."/>
            <person name="Zhao W."/>
            <person name="Zhao X.D."/>
            <person name="Zheng Y.T."/>
            <person name="Zhou J.M."/>
            <person name="Zhu Y.B."/>
            <person name="Zhang G.J."/>
            <person name="Wang J."/>
            <person name="Yao Y.G."/>
        </authorList>
    </citation>
    <scope>NUCLEOTIDE SEQUENCE [LARGE SCALE GENOMIC DNA]</scope>
</reference>
<dbReference type="EMBL" id="KB320408">
    <property type="protein sequence ID" value="ELW72459.1"/>
    <property type="molecule type" value="Genomic_DNA"/>
</dbReference>
<keyword evidence="2" id="KW-1185">Reference proteome</keyword>
<name>L9LCP2_TUPCH</name>
<dbReference type="AlphaFoldDB" id="L9LCP2"/>